<evidence type="ECO:0000256" key="6">
    <source>
        <dbReference type="ARBA" id="ARBA00022827"/>
    </source>
</evidence>
<dbReference type="InterPro" id="IPR036188">
    <property type="entry name" value="FAD/NAD-bd_sf"/>
</dbReference>
<evidence type="ECO:0000256" key="9">
    <source>
        <dbReference type="ARBA" id="ARBA00023033"/>
    </source>
</evidence>
<dbReference type="InterPro" id="IPR010971">
    <property type="entry name" value="UbiH/COQ6"/>
</dbReference>
<evidence type="ECO:0000259" key="14">
    <source>
        <dbReference type="Pfam" id="PF01494"/>
    </source>
</evidence>
<comment type="subunit">
    <text evidence="12">Component of a multi-subunit COQ enzyme complex.</text>
</comment>
<dbReference type="PRINTS" id="PR00420">
    <property type="entry name" value="RNGMNOXGNASE"/>
</dbReference>
<keyword evidence="8 12" id="KW-0560">Oxidoreductase</keyword>
<keyword evidence="9 12" id="KW-0503">Monooxygenase</keyword>
<keyword evidence="3 12" id="KW-0285">Flavoprotein</keyword>
<sequence>MFVRLLWFCVVAVILNNFLASSKMLLHRIRPIHLRRMLHTRPQNGSTYDVVVIGGGLVGACAACAIASTPTLNTSRVLVIEPRESKPWTTAPEKFSNRVYSVAPGTKKLLEELNVWKIVQKFRYRPVKRLQVWESATDALIVFQNDGLAKNVSYVVEDEVLSASLWTRLGQLDSVDVYHGTAKYTIPSRSRSRDSSASGPADAASGLEEETNEPDPDDLVKLTLSTGEKIESRLLIGADGFNSAVRKAMGVKYLSWNYDQKGVVATLHLSEAQENAVGWQRFTSTGPIAILPLNETKSSLVWSTSSDEANRLMRLSDEEFLDAVNFAMWDDSGKNGAAQAALKTLENFFTYLRPSITLTRQIPPTLTGIDQGSRAAFPLGLGHATQYVAPRVALIGDSAHRIHPLAGLGVNLGFSDVAVLRRVIQEAAHNGEDIGSLRYLLDYERDAQRRVVPIMAAVDGLNRLYSTSWSPAVTLRSAGLNFVNACDPLKRQIMRRASL</sequence>
<dbReference type="EC" id="1.14.15.45" evidence="12"/>
<dbReference type="PANTHER" id="PTHR43876">
    <property type="entry name" value="UBIQUINONE BIOSYNTHESIS MONOOXYGENASE COQ6, MITOCHONDRIAL"/>
    <property type="match status" value="1"/>
</dbReference>
<comment type="caution">
    <text evidence="15">The sequence shown here is derived from an EMBL/GenBank/DDBJ whole genome shotgun (WGS) entry which is preliminary data.</text>
</comment>
<evidence type="ECO:0000256" key="3">
    <source>
        <dbReference type="ARBA" id="ARBA00022630"/>
    </source>
</evidence>
<keyword evidence="16" id="KW-1185">Reference proteome</keyword>
<proteinExistence type="inferred from homology"/>
<protein>
    <recommendedName>
        <fullName evidence="12">Ubiquinone biosynthesis monooxygenase COQ6, mitochondrial</fullName>
        <ecNumber evidence="12">1.14.15.45</ecNumber>
    </recommendedName>
    <alternativeName>
        <fullName evidence="12">2-methoxy-6-polyprenolphenol 4-hydroxylase</fullName>
        <ecNumber evidence="12">1.14.15.46</ecNumber>
    </alternativeName>
</protein>
<dbReference type="AlphaFoldDB" id="A0A1D1VL75"/>
<comment type="catalytic activity">
    <reaction evidence="12">
        <text>a 4-hydroxy-3-(all-trans-polyprenyl)benzoate + 2 reduced [2Fe-2S]-[ferredoxin] + O2 + 2 H(+) = a 3,4-dihydroxy-5-(all-trans-polyprenyl)benzoate + 2 oxidized [2Fe-2S]-[ferredoxin] + H2O</text>
        <dbReference type="Rhea" id="RHEA:81195"/>
        <dbReference type="Rhea" id="RHEA-COMP:9514"/>
        <dbReference type="Rhea" id="RHEA-COMP:10000"/>
        <dbReference type="Rhea" id="RHEA-COMP:10001"/>
        <dbReference type="Rhea" id="RHEA-COMP:10930"/>
        <dbReference type="ChEBI" id="CHEBI:15377"/>
        <dbReference type="ChEBI" id="CHEBI:15378"/>
        <dbReference type="ChEBI" id="CHEBI:15379"/>
        <dbReference type="ChEBI" id="CHEBI:33737"/>
        <dbReference type="ChEBI" id="CHEBI:33738"/>
        <dbReference type="ChEBI" id="CHEBI:64694"/>
        <dbReference type="ChEBI" id="CHEBI:78396"/>
        <dbReference type="EC" id="1.14.15.45"/>
    </reaction>
</comment>
<dbReference type="OrthoDB" id="683240at2759"/>
<dbReference type="PANTHER" id="PTHR43876:SF7">
    <property type="entry name" value="UBIQUINONE BIOSYNTHESIS MONOOXYGENASE COQ6, MITOCHONDRIAL"/>
    <property type="match status" value="1"/>
</dbReference>
<keyword evidence="4 12" id="KW-0831">Ubiquinone biosynthesis</keyword>
<evidence type="ECO:0000256" key="10">
    <source>
        <dbReference type="ARBA" id="ARBA00023128"/>
    </source>
</evidence>
<evidence type="ECO:0000256" key="1">
    <source>
        <dbReference type="ARBA" id="ARBA00001974"/>
    </source>
</evidence>
<dbReference type="UniPathway" id="UPA00232"/>
<name>A0A1D1VL75_RAMVA</name>
<dbReference type="InterPro" id="IPR002938">
    <property type="entry name" value="FAD-bd"/>
</dbReference>
<evidence type="ECO:0000256" key="8">
    <source>
        <dbReference type="ARBA" id="ARBA00023002"/>
    </source>
</evidence>
<evidence type="ECO:0000256" key="2">
    <source>
        <dbReference type="ARBA" id="ARBA00005349"/>
    </source>
</evidence>
<keyword evidence="7" id="KW-0809">Transit peptide</keyword>
<evidence type="ECO:0000256" key="4">
    <source>
        <dbReference type="ARBA" id="ARBA00022688"/>
    </source>
</evidence>
<dbReference type="STRING" id="947166.A0A1D1VL75"/>
<evidence type="ECO:0000256" key="12">
    <source>
        <dbReference type="HAMAP-Rule" id="MF_03193"/>
    </source>
</evidence>
<comment type="cofactor">
    <cofactor evidence="1 12">
        <name>FAD</name>
        <dbReference type="ChEBI" id="CHEBI:57692"/>
    </cofactor>
</comment>
<keyword evidence="6 12" id="KW-0274">FAD</keyword>
<dbReference type="Gene3D" id="3.50.50.60">
    <property type="entry name" value="FAD/NAD(P)-binding domain"/>
    <property type="match status" value="2"/>
</dbReference>
<comment type="function">
    <text evidence="12">FAD-dependent monooxygenase required for two non-consecutive steps during ubiquinone biosynthesis. Required for the C5-ring hydroxylation during ubiquinone biosynthesis by catalyzing the hydroxylation of 4-hydroxy-3-(all-trans-polyprenyl)benzoic acid to 3,4-dihydroxy-5-(all-trans-polyprenyl)benzoic acid. Also acts downstream of coq4, for the C1-hydroxylation during ubiquinone biosynthesis by catalyzing the hydroxylation of 2-methoxy-6-(all-trans-polyprenyl)phenol to 2-methoxy-6-(all-trans-polyprenyl)benzene-1,4-diol. The electrons required for the hydroxylation reaction are funneled indirectly to coq6 from NADPH via a ferredoxin/ferredoxin reductase system.</text>
</comment>
<evidence type="ECO:0000256" key="11">
    <source>
        <dbReference type="ARBA" id="ARBA00023136"/>
    </source>
</evidence>
<dbReference type="HAMAP" id="MF_03193">
    <property type="entry name" value="COQ6_monooxygenase"/>
    <property type="match status" value="1"/>
</dbReference>
<feature type="domain" description="FAD-binding" evidence="14">
    <location>
        <begin position="225"/>
        <end position="324"/>
    </location>
</feature>
<comment type="pathway">
    <text evidence="12">Cofactor biosynthesis; ubiquinone biosynthesis.</text>
</comment>
<organism evidence="15 16">
    <name type="scientific">Ramazzottius varieornatus</name>
    <name type="common">Water bear</name>
    <name type="synonym">Tardigrade</name>
    <dbReference type="NCBI Taxonomy" id="947166"/>
    <lineage>
        <taxon>Eukaryota</taxon>
        <taxon>Metazoa</taxon>
        <taxon>Ecdysozoa</taxon>
        <taxon>Tardigrada</taxon>
        <taxon>Eutardigrada</taxon>
        <taxon>Parachela</taxon>
        <taxon>Hypsibioidea</taxon>
        <taxon>Ramazzottiidae</taxon>
        <taxon>Ramazzottius</taxon>
    </lineage>
</organism>
<accession>A0A1D1VL75</accession>
<comment type="similarity">
    <text evidence="2 12">Belongs to the UbiH/COQ6 family.</text>
</comment>
<dbReference type="FunFam" id="3.50.50.60:FF:000086">
    <property type="entry name" value="Ubiquinone biosynthesis monooxygenase COQ6, mitochondrial"/>
    <property type="match status" value="1"/>
</dbReference>
<keyword evidence="11 12" id="KW-0472">Membrane</keyword>
<dbReference type="GO" id="GO:0016712">
    <property type="term" value="F:oxidoreductase activity, acting on paired donors, with incorporation or reduction of molecular oxygen, reduced flavin or flavoprotein as one donor, and incorporation of one atom of oxygen"/>
    <property type="evidence" value="ECO:0007669"/>
    <property type="project" value="UniProtKB-UniRule"/>
</dbReference>
<dbReference type="GO" id="GO:0071949">
    <property type="term" value="F:FAD binding"/>
    <property type="evidence" value="ECO:0007669"/>
    <property type="project" value="InterPro"/>
</dbReference>
<dbReference type="EMBL" id="BDGG01000008">
    <property type="protein sequence ID" value="GAV02375.1"/>
    <property type="molecule type" value="Genomic_DNA"/>
</dbReference>
<dbReference type="Pfam" id="PF01494">
    <property type="entry name" value="FAD_binding_3"/>
    <property type="match status" value="2"/>
</dbReference>
<gene>
    <name evidence="15" type="primary">RvY_12951</name>
    <name evidence="15" type="synonym">RvY_12951.1</name>
    <name evidence="15" type="ORF">RvY_12951-1</name>
</gene>
<evidence type="ECO:0000256" key="5">
    <source>
        <dbReference type="ARBA" id="ARBA00022792"/>
    </source>
</evidence>
<dbReference type="FunFam" id="3.50.50.60:FF:000021">
    <property type="entry name" value="Ubiquinone biosynthesis monooxygenase COQ6"/>
    <property type="match status" value="1"/>
</dbReference>
<evidence type="ECO:0000256" key="13">
    <source>
        <dbReference type="SAM" id="MobiDB-lite"/>
    </source>
</evidence>
<comment type="catalytic activity">
    <reaction evidence="12">
        <text>a 2-methoxy-6-(all-trans-polyprenyl)phenol + 2 reduced [2Fe-2S]-[ferredoxin] + O2 + 2 H(+) = a 2-methoxy-6-(all-trans-polyprenyl)benzene-1,4-diol + 2 oxidized [2Fe-2S]-[ferredoxin] + H2O</text>
        <dbReference type="Rhea" id="RHEA:81183"/>
        <dbReference type="Rhea" id="RHEA-COMP:9551"/>
        <dbReference type="Rhea" id="RHEA-COMP:10000"/>
        <dbReference type="Rhea" id="RHEA-COMP:10001"/>
        <dbReference type="Rhea" id="RHEA-COMP:10858"/>
        <dbReference type="ChEBI" id="CHEBI:15377"/>
        <dbReference type="ChEBI" id="CHEBI:15378"/>
        <dbReference type="ChEBI" id="CHEBI:15379"/>
        <dbReference type="ChEBI" id="CHEBI:33737"/>
        <dbReference type="ChEBI" id="CHEBI:33738"/>
        <dbReference type="ChEBI" id="CHEBI:62731"/>
        <dbReference type="ChEBI" id="CHEBI:84166"/>
        <dbReference type="EC" id="1.14.15.46"/>
    </reaction>
</comment>
<reference evidence="15 16" key="1">
    <citation type="journal article" date="2016" name="Nat. Commun.">
        <title>Extremotolerant tardigrade genome and improved radiotolerance of human cultured cells by tardigrade-unique protein.</title>
        <authorList>
            <person name="Hashimoto T."/>
            <person name="Horikawa D.D."/>
            <person name="Saito Y."/>
            <person name="Kuwahara H."/>
            <person name="Kozuka-Hata H."/>
            <person name="Shin-I T."/>
            <person name="Minakuchi Y."/>
            <person name="Ohishi K."/>
            <person name="Motoyama A."/>
            <person name="Aizu T."/>
            <person name="Enomoto A."/>
            <person name="Kondo K."/>
            <person name="Tanaka S."/>
            <person name="Hara Y."/>
            <person name="Koshikawa S."/>
            <person name="Sagara H."/>
            <person name="Miura T."/>
            <person name="Yokobori S."/>
            <person name="Miyagawa K."/>
            <person name="Suzuki Y."/>
            <person name="Kubo T."/>
            <person name="Oyama M."/>
            <person name="Kohara Y."/>
            <person name="Fujiyama A."/>
            <person name="Arakawa K."/>
            <person name="Katayama T."/>
            <person name="Toyoda A."/>
            <person name="Kunieda T."/>
        </authorList>
    </citation>
    <scope>NUCLEOTIDE SEQUENCE [LARGE SCALE GENOMIC DNA]</scope>
    <source>
        <strain evidence="15 16">YOKOZUNA-1</strain>
    </source>
</reference>
<feature type="domain" description="FAD-binding" evidence="14">
    <location>
        <begin position="379"/>
        <end position="448"/>
    </location>
</feature>
<evidence type="ECO:0000256" key="7">
    <source>
        <dbReference type="ARBA" id="ARBA00022946"/>
    </source>
</evidence>
<dbReference type="GO" id="GO:0106364">
    <property type="term" value="F:4-hydroxy-3-all-trans-polyprenylbenzoate oxygenase activity"/>
    <property type="evidence" value="ECO:0007669"/>
    <property type="project" value="UniProtKB-EC"/>
</dbReference>
<dbReference type="InterPro" id="IPR051205">
    <property type="entry name" value="UbiH/COQ6_monooxygenase"/>
</dbReference>
<comment type="subcellular location">
    <subcellularLocation>
        <location evidence="12">Mitochondrion inner membrane</location>
        <topology evidence="12">Peripheral membrane protein</topology>
        <orientation evidence="12">Matrix side</orientation>
    </subcellularLocation>
</comment>
<dbReference type="GO" id="GO:0031314">
    <property type="term" value="C:extrinsic component of mitochondrial inner membrane"/>
    <property type="evidence" value="ECO:0007669"/>
    <property type="project" value="UniProtKB-UniRule"/>
</dbReference>
<dbReference type="NCBIfam" id="TIGR01988">
    <property type="entry name" value="Ubi-OHases"/>
    <property type="match status" value="1"/>
</dbReference>
<evidence type="ECO:0000313" key="15">
    <source>
        <dbReference type="EMBL" id="GAV02375.1"/>
    </source>
</evidence>
<keyword evidence="5 12" id="KW-0999">Mitochondrion inner membrane</keyword>
<dbReference type="InterPro" id="IPR000689">
    <property type="entry name" value="UbQ_mOase_COQ6"/>
</dbReference>
<feature type="compositionally biased region" description="Low complexity" evidence="13">
    <location>
        <begin position="195"/>
        <end position="206"/>
    </location>
</feature>
<feature type="region of interest" description="Disordered" evidence="13">
    <location>
        <begin position="187"/>
        <end position="219"/>
    </location>
</feature>
<dbReference type="Proteomes" id="UP000186922">
    <property type="component" value="Unassembled WGS sequence"/>
</dbReference>
<dbReference type="SUPFAM" id="SSF51905">
    <property type="entry name" value="FAD/NAD(P)-binding domain"/>
    <property type="match status" value="1"/>
</dbReference>
<dbReference type="EC" id="1.14.15.46" evidence="12"/>
<dbReference type="GO" id="GO:0120538">
    <property type="term" value="F:2-methoxy-6-polyprenolphenol 4-hydroxylase activity"/>
    <property type="evidence" value="ECO:0007669"/>
    <property type="project" value="UniProtKB-EC"/>
</dbReference>
<keyword evidence="10 12" id="KW-0496">Mitochondrion</keyword>
<evidence type="ECO:0000313" key="16">
    <source>
        <dbReference type="Proteomes" id="UP000186922"/>
    </source>
</evidence>
<feature type="compositionally biased region" description="Acidic residues" evidence="13">
    <location>
        <begin position="207"/>
        <end position="217"/>
    </location>
</feature>